<accession>X0WKI6</accession>
<dbReference type="SUPFAM" id="SSF53756">
    <property type="entry name" value="UDP-Glycosyltransferase/glycogen phosphorylase"/>
    <property type="match status" value="1"/>
</dbReference>
<name>X0WKI6_9ZZZZ</name>
<sequence>MRILQTVDFFSVQHGGGTVDLMYKLSRTLAQRGHEVEIYAGDFELDQKYIDSLPEVKVRTFHSWLSLPGVHFMPGIIGETRSRLKEFDIIHLHCLRSFQNAVIRHYAKKYGVPYIVDAHGSTPRKAAG</sequence>
<evidence type="ECO:0000313" key="2">
    <source>
        <dbReference type="EMBL" id="GAG13211.1"/>
    </source>
</evidence>
<organism evidence="2">
    <name type="scientific">marine sediment metagenome</name>
    <dbReference type="NCBI Taxonomy" id="412755"/>
    <lineage>
        <taxon>unclassified sequences</taxon>
        <taxon>metagenomes</taxon>
        <taxon>ecological metagenomes</taxon>
    </lineage>
</organism>
<dbReference type="InterPro" id="IPR028098">
    <property type="entry name" value="Glyco_trans_4-like_N"/>
</dbReference>
<evidence type="ECO:0000259" key="1">
    <source>
        <dbReference type="Pfam" id="PF13439"/>
    </source>
</evidence>
<feature type="domain" description="Glycosyltransferase subfamily 4-like N-terminal" evidence="1">
    <location>
        <begin position="16"/>
        <end position="123"/>
    </location>
</feature>
<dbReference type="EMBL" id="BARS01021006">
    <property type="protein sequence ID" value="GAG13211.1"/>
    <property type="molecule type" value="Genomic_DNA"/>
</dbReference>
<comment type="caution">
    <text evidence="2">The sequence shown here is derived from an EMBL/GenBank/DDBJ whole genome shotgun (WGS) entry which is preliminary data.</text>
</comment>
<reference evidence="2" key="1">
    <citation type="journal article" date="2014" name="Front. Microbiol.">
        <title>High frequency of phylogenetically diverse reductive dehalogenase-homologous genes in deep subseafloor sedimentary metagenomes.</title>
        <authorList>
            <person name="Kawai M."/>
            <person name="Futagami T."/>
            <person name="Toyoda A."/>
            <person name="Takaki Y."/>
            <person name="Nishi S."/>
            <person name="Hori S."/>
            <person name="Arai W."/>
            <person name="Tsubouchi T."/>
            <person name="Morono Y."/>
            <person name="Uchiyama I."/>
            <person name="Ito T."/>
            <person name="Fujiyama A."/>
            <person name="Inagaki F."/>
            <person name="Takami H."/>
        </authorList>
    </citation>
    <scope>NUCLEOTIDE SEQUENCE</scope>
    <source>
        <strain evidence="2">Expedition CK06-06</strain>
    </source>
</reference>
<proteinExistence type="predicted"/>
<protein>
    <recommendedName>
        <fullName evidence="1">Glycosyltransferase subfamily 4-like N-terminal domain-containing protein</fullName>
    </recommendedName>
</protein>
<dbReference type="AlphaFoldDB" id="X0WKI6"/>
<gene>
    <name evidence="2" type="ORF">S01H1_33806</name>
</gene>
<dbReference type="Gene3D" id="3.40.50.2000">
    <property type="entry name" value="Glycogen Phosphorylase B"/>
    <property type="match status" value="1"/>
</dbReference>
<dbReference type="Pfam" id="PF13439">
    <property type="entry name" value="Glyco_transf_4"/>
    <property type="match status" value="1"/>
</dbReference>
<feature type="non-terminal residue" evidence="2">
    <location>
        <position position="128"/>
    </location>
</feature>